<feature type="compositionally biased region" description="Low complexity" evidence="4">
    <location>
        <begin position="575"/>
        <end position="588"/>
    </location>
</feature>
<feature type="compositionally biased region" description="Basic and acidic residues" evidence="4">
    <location>
        <begin position="153"/>
        <end position="167"/>
    </location>
</feature>
<feature type="compositionally biased region" description="Low complexity" evidence="4">
    <location>
        <begin position="176"/>
        <end position="212"/>
    </location>
</feature>
<feature type="compositionally biased region" description="Low complexity" evidence="4">
    <location>
        <begin position="83"/>
        <end position="112"/>
    </location>
</feature>
<proteinExistence type="predicted"/>
<dbReference type="Proteomes" id="UP001209570">
    <property type="component" value="Unassembled WGS sequence"/>
</dbReference>
<dbReference type="InterPro" id="IPR002110">
    <property type="entry name" value="Ankyrin_rpt"/>
</dbReference>
<keyword evidence="6" id="KW-1185">Reference proteome</keyword>
<feature type="repeat" description="ANK" evidence="3">
    <location>
        <begin position="318"/>
        <end position="350"/>
    </location>
</feature>
<organism evidence="5 6">
    <name type="scientific">Pythium insidiosum</name>
    <name type="common">Pythiosis disease agent</name>
    <dbReference type="NCBI Taxonomy" id="114742"/>
    <lineage>
        <taxon>Eukaryota</taxon>
        <taxon>Sar</taxon>
        <taxon>Stramenopiles</taxon>
        <taxon>Oomycota</taxon>
        <taxon>Peronosporomycetes</taxon>
        <taxon>Pythiales</taxon>
        <taxon>Pythiaceae</taxon>
        <taxon>Pythium</taxon>
    </lineage>
</organism>
<feature type="repeat" description="ANK" evidence="3">
    <location>
        <begin position="412"/>
        <end position="444"/>
    </location>
</feature>
<keyword evidence="1" id="KW-0677">Repeat</keyword>
<dbReference type="Pfam" id="PF00023">
    <property type="entry name" value="Ank"/>
    <property type="match status" value="1"/>
</dbReference>
<dbReference type="PANTHER" id="PTHR24198:SF165">
    <property type="entry name" value="ANKYRIN REPEAT-CONTAINING PROTEIN-RELATED"/>
    <property type="match status" value="1"/>
</dbReference>
<comment type="caution">
    <text evidence="5">The sequence shown here is derived from an EMBL/GenBank/DDBJ whole genome shotgun (WGS) entry which is preliminary data.</text>
</comment>
<feature type="region of interest" description="Disordered" evidence="4">
    <location>
        <begin position="153"/>
        <end position="276"/>
    </location>
</feature>
<evidence type="ECO:0000313" key="6">
    <source>
        <dbReference type="Proteomes" id="UP001209570"/>
    </source>
</evidence>
<feature type="repeat" description="ANK" evidence="3">
    <location>
        <begin position="512"/>
        <end position="544"/>
    </location>
</feature>
<evidence type="ECO:0000256" key="3">
    <source>
        <dbReference type="PROSITE-ProRule" id="PRU00023"/>
    </source>
</evidence>
<dbReference type="Gene3D" id="1.25.40.20">
    <property type="entry name" value="Ankyrin repeat-containing domain"/>
    <property type="match status" value="3"/>
</dbReference>
<dbReference type="PROSITE" id="PS50297">
    <property type="entry name" value="ANK_REP_REGION"/>
    <property type="match status" value="5"/>
</dbReference>
<dbReference type="PANTHER" id="PTHR24198">
    <property type="entry name" value="ANKYRIN REPEAT AND PROTEIN KINASE DOMAIN-CONTAINING PROTEIN"/>
    <property type="match status" value="1"/>
</dbReference>
<feature type="region of interest" description="Disordered" evidence="4">
    <location>
        <begin position="345"/>
        <end position="365"/>
    </location>
</feature>
<feature type="repeat" description="ANK" evidence="3">
    <location>
        <begin position="445"/>
        <end position="470"/>
    </location>
</feature>
<evidence type="ECO:0000313" key="5">
    <source>
        <dbReference type="EMBL" id="KAJ0392821.1"/>
    </source>
</evidence>
<dbReference type="AlphaFoldDB" id="A0AAD5Q459"/>
<dbReference type="InterPro" id="IPR036770">
    <property type="entry name" value="Ankyrin_rpt-contain_sf"/>
</dbReference>
<sequence length="671" mass="71638">MHAAQGTIVATAGAWGDDDDALPAQRRPELRKHKTMKTFDDLVDDKAMENRVPNCPTADVASPQLVNTSIRKTARRIGTTPATSGNLSNNSSSSSSSSGSTSTHSSAGPSSSSYAMLRDYEMATSVLEARQRVELARQRSHVSFGQRKINLDKTFRTAPEGRQKIKLDSPPSSPEASRLQRSLRAASSSAVANSRSAMHSFATGSTDSSSSGVDDDTSSGNLRTKKNAKKSVSFQDDSTGGSSSSRSGSDSGGGRRRRLSLHPGSTARCNGKNDSESAHVVSPIHAACAKGDYLVVKHVLSFYYGPESTKLVNSNCACGMTPLQVASDLGHAKIVKLLLRRDAKPNKHAVSSVPRAPGSQPSSRKRHRSCIALACARQSLEVVQLLLEYGAHVDEDSLMFDHKVMVDAKNSNGLTILHLAVKQSSAKCVMLLVRMGVDVDARDPVGITALYMACARGQSAIVRLLVNAGATCECMGPSDETPLHIAAQENHLSCVEILLSEGHAPVDAITRERSTALHLACQRGNTSVAKCLLDHGADINARTLADETPLLKASRMSNLETVKLLLSRNAEFLSSSSSSVGSSSSALSKLPGDDPLNTVSTVSTTFQSHPSEPLTSRYEVESEESTIRHNHLGLDVSQLLTKLTKMTLGEIDLVGDANQNERVRLMVCELE</sequence>
<dbReference type="EMBL" id="JAKCXM010000568">
    <property type="protein sequence ID" value="KAJ0392821.1"/>
    <property type="molecule type" value="Genomic_DNA"/>
</dbReference>
<feature type="compositionally biased region" description="Low complexity" evidence="4">
    <location>
        <begin position="236"/>
        <end position="249"/>
    </location>
</feature>
<dbReference type="Pfam" id="PF12796">
    <property type="entry name" value="Ank_2"/>
    <property type="match status" value="3"/>
</dbReference>
<dbReference type="PRINTS" id="PR01415">
    <property type="entry name" value="ANKYRIN"/>
</dbReference>
<evidence type="ECO:0000256" key="1">
    <source>
        <dbReference type="ARBA" id="ARBA00022737"/>
    </source>
</evidence>
<name>A0AAD5Q459_PYTIN</name>
<feature type="region of interest" description="Disordered" evidence="4">
    <location>
        <begin position="575"/>
        <end position="594"/>
    </location>
</feature>
<feature type="region of interest" description="Disordered" evidence="4">
    <location>
        <begin position="1"/>
        <end position="38"/>
    </location>
</feature>
<evidence type="ECO:0000256" key="2">
    <source>
        <dbReference type="ARBA" id="ARBA00023043"/>
    </source>
</evidence>
<dbReference type="PROSITE" id="PS50088">
    <property type="entry name" value="ANK_REPEAT"/>
    <property type="match status" value="5"/>
</dbReference>
<gene>
    <name evidence="5" type="ORF">P43SY_009961</name>
</gene>
<feature type="repeat" description="ANK" evidence="3">
    <location>
        <begin position="478"/>
        <end position="502"/>
    </location>
</feature>
<reference evidence="5" key="1">
    <citation type="submission" date="2021-12" db="EMBL/GenBank/DDBJ databases">
        <title>Prjna785345.</title>
        <authorList>
            <person name="Rujirawat T."/>
            <person name="Krajaejun T."/>
        </authorList>
    </citation>
    <scope>NUCLEOTIDE SEQUENCE</scope>
    <source>
        <strain evidence="5">Pi057C3</strain>
    </source>
</reference>
<protein>
    <submittedName>
        <fullName evidence="5">Uncharacterized protein</fullName>
    </submittedName>
</protein>
<feature type="region of interest" description="Disordered" evidence="4">
    <location>
        <begin position="72"/>
        <end position="112"/>
    </location>
</feature>
<dbReference type="SMART" id="SM00248">
    <property type="entry name" value="ANK"/>
    <property type="match status" value="8"/>
</dbReference>
<evidence type="ECO:0000256" key="4">
    <source>
        <dbReference type="SAM" id="MobiDB-lite"/>
    </source>
</evidence>
<dbReference type="SUPFAM" id="SSF48403">
    <property type="entry name" value="Ankyrin repeat"/>
    <property type="match status" value="1"/>
</dbReference>
<accession>A0AAD5Q459</accession>
<keyword evidence="2 3" id="KW-0040">ANK repeat</keyword>